<evidence type="ECO:0000313" key="5">
    <source>
        <dbReference type="Proteomes" id="UP000184465"/>
    </source>
</evidence>
<dbReference type="PANTHER" id="PTHR33392:SF6">
    <property type="entry name" value="POLYISOPRENYL-TEICHOIC ACID--PEPTIDOGLYCAN TEICHOIC ACID TRANSFERASE TAGU"/>
    <property type="match status" value="1"/>
</dbReference>
<dbReference type="Pfam" id="PF03816">
    <property type="entry name" value="LytR_cpsA_psr"/>
    <property type="match status" value="1"/>
</dbReference>
<dbReference type="InterPro" id="IPR050922">
    <property type="entry name" value="LytR/CpsA/Psr_CW_biosynth"/>
</dbReference>
<dbReference type="Gene3D" id="3.40.630.190">
    <property type="entry name" value="LCP protein"/>
    <property type="match status" value="1"/>
</dbReference>
<organism evidence="4 5">
    <name type="scientific">Paramaledivibacter caminithermalis (strain DSM 15212 / CIP 107654 / DViRD3)</name>
    <name type="common">Clostridium caminithermale</name>
    <dbReference type="NCBI Taxonomy" id="1121301"/>
    <lineage>
        <taxon>Bacteria</taxon>
        <taxon>Bacillati</taxon>
        <taxon>Bacillota</taxon>
        <taxon>Clostridia</taxon>
        <taxon>Peptostreptococcales</taxon>
        <taxon>Caminicellaceae</taxon>
        <taxon>Paramaledivibacter</taxon>
    </lineage>
</organism>
<dbReference type="OrthoDB" id="305468at2"/>
<dbReference type="EMBL" id="FRAG01000036">
    <property type="protein sequence ID" value="SHK21308.1"/>
    <property type="molecule type" value="Genomic_DNA"/>
</dbReference>
<protein>
    <submittedName>
        <fullName evidence="4">Transcriptional attenuator, LytR family</fullName>
    </submittedName>
</protein>
<dbReference type="STRING" id="1121301.SAMN02745912_02633"/>
<evidence type="ECO:0000256" key="2">
    <source>
        <dbReference type="SAM" id="MobiDB-lite"/>
    </source>
</evidence>
<dbReference type="PANTHER" id="PTHR33392">
    <property type="entry name" value="POLYISOPRENYL-TEICHOIC ACID--PEPTIDOGLYCAN TEICHOIC ACID TRANSFERASE TAGU"/>
    <property type="match status" value="1"/>
</dbReference>
<gene>
    <name evidence="4" type="ORF">SAMN02745912_02633</name>
</gene>
<proteinExistence type="inferred from homology"/>
<reference evidence="4 5" key="1">
    <citation type="submission" date="2016-11" db="EMBL/GenBank/DDBJ databases">
        <authorList>
            <person name="Jaros S."/>
            <person name="Januszkiewicz K."/>
            <person name="Wedrychowicz H."/>
        </authorList>
    </citation>
    <scope>NUCLEOTIDE SEQUENCE [LARGE SCALE GENOMIC DNA]</scope>
    <source>
        <strain evidence="4 5">DSM 15212</strain>
    </source>
</reference>
<keyword evidence="5" id="KW-1185">Reference proteome</keyword>
<dbReference type="InterPro" id="IPR004474">
    <property type="entry name" value="LytR_CpsA_psr"/>
</dbReference>
<name>A0A1M6QMB1_PARC5</name>
<comment type="similarity">
    <text evidence="1">Belongs to the LytR/CpsA/Psr (LCP) family.</text>
</comment>
<evidence type="ECO:0000256" key="1">
    <source>
        <dbReference type="ARBA" id="ARBA00006068"/>
    </source>
</evidence>
<evidence type="ECO:0000259" key="3">
    <source>
        <dbReference type="Pfam" id="PF03816"/>
    </source>
</evidence>
<dbReference type="AlphaFoldDB" id="A0A1M6QMB1"/>
<feature type="compositionally biased region" description="Basic and acidic residues" evidence="2">
    <location>
        <begin position="48"/>
        <end position="57"/>
    </location>
</feature>
<evidence type="ECO:0000313" key="4">
    <source>
        <dbReference type="EMBL" id="SHK21308.1"/>
    </source>
</evidence>
<dbReference type="Proteomes" id="UP000184465">
    <property type="component" value="Unassembled WGS sequence"/>
</dbReference>
<sequence>MKSFLKIFTIAFICFTLLFAGVVLAIFKMPHKLENQVNPEPDPIPSVPKDEETKKAEKTELQKLVEKSDRINVLLMGLEGTRTDTLILASFDPKSKNVDLISIPRDTYYKIKGYDAADQKKINAIYGHKKSSGGGPQGVMQAVANILKVPVHHYVTMSYKGVENIVDSLGGVKVTIPFDMNYDDPYHKPPLHIHLKKGTRVLNGKQAIQFLRFRQNNDKSHSDGDIGRIKRQRQFITAAAKKALSFKLPVVARTAFQFVKTSMELDDIVYYAKNAIGMSMDNISTYTLPGKPKGISYYFYDPAQTEKLMIEIYKKGSEED</sequence>
<feature type="region of interest" description="Disordered" evidence="2">
    <location>
        <begin position="37"/>
        <end position="57"/>
    </location>
</feature>
<dbReference type="RefSeq" id="WP_073150873.1">
    <property type="nucleotide sequence ID" value="NZ_FRAG01000036.1"/>
</dbReference>
<accession>A0A1M6QMB1</accession>
<dbReference type="NCBIfam" id="TIGR00350">
    <property type="entry name" value="lytR_cpsA_psr"/>
    <property type="match status" value="1"/>
</dbReference>
<feature type="domain" description="Cell envelope-related transcriptional attenuator" evidence="3">
    <location>
        <begin position="82"/>
        <end position="243"/>
    </location>
</feature>